<evidence type="ECO:0000313" key="2">
    <source>
        <dbReference type="EMBL" id="AAD28056.1"/>
    </source>
</evidence>
<protein>
    <submittedName>
        <fullName evidence="2">Putative replication protein A1</fullName>
    </submittedName>
</protein>
<reference key="1">
    <citation type="journal article" date="1999" name="Nature">
        <title>Sequence and analysis of chromosome 2 of the plant Arabidopsis thaliana.</title>
        <authorList>
            <person name="Lin X."/>
            <person name="Kaul S."/>
            <person name="Rounsley S."/>
            <person name="Shea T.P."/>
            <person name="Benito M.I."/>
            <person name="Town C.D."/>
            <person name="Fujii C.Y."/>
            <person name="Mason T."/>
            <person name="Bowman C.L."/>
            <person name="Barnstead M."/>
            <person name="Feldblyum T.V."/>
            <person name="Buell C.R."/>
            <person name="Ketchum K.A."/>
            <person name="Lee J."/>
            <person name="Ronning C.M."/>
            <person name="Koo H.L."/>
            <person name="Moffat K.S."/>
            <person name="Cronin L.A."/>
            <person name="Shen M."/>
            <person name="Pai G."/>
            <person name="Van Aken S."/>
            <person name="Umayam L."/>
            <person name="Tallon L.J."/>
            <person name="Gill J.E."/>
            <person name="Adams M.D."/>
            <person name="Carrera A.J."/>
            <person name="Creasy T.H."/>
            <person name="Goodman H.M."/>
            <person name="Somerville C.R."/>
            <person name="Copenhaver G.P."/>
            <person name="Preuss D."/>
            <person name="Nierman W.C."/>
            <person name="White O."/>
            <person name="Eisen J.A."/>
            <person name="Salzberg S.L."/>
            <person name="Fraser C.M."/>
            <person name="Venter J.C."/>
        </authorList>
    </citation>
    <scope>NUCLEOTIDE SEQUENCE [LARGE SCALE GENOMIC DNA]</scope>
    <source>
        <strain>cv. Columbia</strain>
    </source>
</reference>
<evidence type="ECO:0000259" key="1">
    <source>
        <dbReference type="Pfam" id="PF02721"/>
    </source>
</evidence>
<dbReference type="SUPFAM" id="SSF50249">
    <property type="entry name" value="Nucleic acid-binding proteins"/>
    <property type="match status" value="1"/>
</dbReference>
<name>Q9SIG4_ARATH</name>
<proteinExistence type="predicted"/>
<dbReference type="EMBL" id="AC007166">
    <property type="protein sequence ID" value="AAD28056.1"/>
    <property type="molecule type" value="Genomic_DNA"/>
</dbReference>
<sequence>MIQFHRLYELSPLVTGWAICVMVVRVYKKILNHDAFELRLLLVDKLGTQIEATIGPRFSAFYYDRIKENQWKTITTFIVRPNCEAIRTTPHEFRILFMEQTVVTPSTTKETVVLNNFTPFDYIIEDTVRKYTLVDLTTVIFIIFRPDLLGALVDYGFLTNNARNDSTSLYQHYKKTGKRRLQSATTNVVVTLYDYLATDLRLACDNTKNCSYIVVVLRLSYAVGKESASNDYLMIKLLKG</sequence>
<accession>Q9SIG4</accession>
<dbReference type="InterPro" id="IPR003871">
    <property type="entry name" value="RFA1B/D_OB_1st"/>
</dbReference>
<organism evidence="2">
    <name type="scientific">Arabidopsis thaliana</name>
    <name type="common">Mouse-ear cress</name>
    <dbReference type="NCBI Taxonomy" id="3702"/>
    <lineage>
        <taxon>Eukaryota</taxon>
        <taxon>Viridiplantae</taxon>
        <taxon>Streptophyta</taxon>
        <taxon>Embryophyta</taxon>
        <taxon>Tracheophyta</taxon>
        <taxon>Spermatophyta</taxon>
        <taxon>Magnoliopsida</taxon>
        <taxon>eudicotyledons</taxon>
        <taxon>Gunneridae</taxon>
        <taxon>Pentapetalae</taxon>
        <taxon>rosids</taxon>
        <taxon>malvids</taxon>
        <taxon>Brassicales</taxon>
        <taxon>Brassicaceae</taxon>
        <taxon>Camelineae</taxon>
        <taxon>Arabidopsis</taxon>
    </lineage>
</organism>
<dbReference type="Pfam" id="PF02721">
    <property type="entry name" value="DUF223"/>
    <property type="match status" value="1"/>
</dbReference>
<dbReference type="Gene3D" id="2.40.50.140">
    <property type="entry name" value="Nucleic acid-binding proteins"/>
    <property type="match status" value="1"/>
</dbReference>
<reference evidence="2" key="3">
    <citation type="submission" date="2002-02" db="EMBL/GenBank/DDBJ databases">
        <authorList>
            <person name="Town C.D."/>
            <person name="Kaul S."/>
        </authorList>
    </citation>
    <scope>NUCLEOTIDE SEQUENCE</scope>
</reference>
<gene>
    <name evidence="2" type="ordered locus">At2g11490</name>
</gene>
<feature type="domain" description="Replication protein A 70 kDa DNA-binding subunit B/D first OB fold" evidence="1">
    <location>
        <begin position="3"/>
        <end position="106"/>
    </location>
</feature>
<dbReference type="PIR" id="H84497">
    <property type="entry name" value="H84497"/>
</dbReference>
<dbReference type="AlphaFoldDB" id="Q9SIG4"/>
<reference evidence="2" key="2">
    <citation type="submission" date="2000-03" db="EMBL/GenBank/DDBJ databases">
        <authorList>
            <person name="Lin X."/>
            <person name="Kaul S."/>
            <person name="Shea T.P."/>
            <person name="Fujii C.Y."/>
            <person name="Shen M."/>
            <person name="VanAken S.E."/>
            <person name="Barnstead M.E."/>
            <person name="Mason T.M."/>
            <person name="Bowman C.L."/>
            <person name="Ronning C.M."/>
            <person name="Benito M.-I."/>
            <person name="Carrera A.J."/>
            <person name="Creasy T.H."/>
            <person name="Buell C.R."/>
            <person name="Town C.D."/>
            <person name="Nierman W.C."/>
            <person name="Fraser C.M."/>
            <person name="Venter J.C."/>
        </authorList>
    </citation>
    <scope>NUCLEOTIDE SEQUENCE</scope>
</reference>
<dbReference type="InterPro" id="IPR012340">
    <property type="entry name" value="NA-bd_OB-fold"/>
</dbReference>
<dbReference type="CDD" id="cd04480">
    <property type="entry name" value="RPA1_DBD_A_like"/>
    <property type="match status" value="1"/>
</dbReference>